<dbReference type="OrthoDB" id="8659436at2"/>
<keyword evidence="5" id="KW-0238">DNA-binding</keyword>
<dbReference type="RefSeq" id="WP_060459613.1">
    <property type="nucleotide sequence ID" value="NZ_CP051649.1"/>
</dbReference>
<dbReference type="Gene3D" id="1.10.10.10">
    <property type="entry name" value="Winged helix-like DNA-binding domain superfamily/Winged helix DNA-binding domain"/>
    <property type="match status" value="1"/>
</dbReference>
<keyword evidence="6" id="KW-0804">Transcription</keyword>
<comment type="cofactor">
    <cofactor evidence="7">
        <name>Zn(2+)</name>
        <dbReference type="ChEBI" id="CHEBI:29105"/>
    </cofactor>
    <text evidence="7">Binds 1 zinc ion per subunit.</text>
</comment>
<evidence type="ECO:0000256" key="3">
    <source>
        <dbReference type="ARBA" id="ARBA00022833"/>
    </source>
</evidence>
<feature type="binding site" evidence="7">
    <location>
        <position position="142"/>
    </location>
    <ligand>
        <name>Zn(2+)</name>
        <dbReference type="ChEBI" id="CHEBI:29105"/>
    </ligand>
</feature>
<dbReference type="GO" id="GO:0008270">
    <property type="term" value="F:zinc ion binding"/>
    <property type="evidence" value="ECO:0007669"/>
    <property type="project" value="TreeGrafter"/>
</dbReference>
<dbReference type="InterPro" id="IPR036390">
    <property type="entry name" value="WH_DNA-bd_sf"/>
</dbReference>
<dbReference type="CDD" id="cd07153">
    <property type="entry name" value="Fur_like"/>
    <property type="match status" value="1"/>
</dbReference>
<organism evidence="8 9">
    <name type="scientific">Lactobacillus acetotolerans</name>
    <dbReference type="NCBI Taxonomy" id="1600"/>
    <lineage>
        <taxon>Bacteria</taxon>
        <taxon>Bacillati</taxon>
        <taxon>Bacillota</taxon>
        <taxon>Bacilli</taxon>
        <taxon>Lactobacillales</taxon>
        <taxon>Lactobacillaceae</taxon>
        <taxon>Lactobacillus</taxon>
    </lineage>
</organism>
<evidence type="ECO:0000313" key="8">
    <source>
        <dbReference type="EMBL" id="BAQ57531.1"/>
    </source>
</evidence>
<feature type="binding site" evidence="7">
    <location>
        <position position="139"/>
    </location>
    <ligand>
        <name>Zn(2+)</name>
        <dbReference type="ChEBI" id="CHEBI:29105"/>
    </ligand>
</feature>
<dbReference type="InterPro" id="IPR036388">
    <property type="entry name" value="WH-like_DNA-bd_sf"/>
</dbReference>
<dbReference type="GO" id="GO:0045892">
    <property type="term" value="P:negative regulation of DNA-templated transcription"/>
    <property type="evidence" value="ECO:0007669"/>
    <property type="project" value="TreeGrafter"/>
</dbReference>
<dbReference type="EMBL" id="AP014808">
    <property type="protein sequence ID" value="BAQ57531.1"/>
    <property type="molecule type" value="Genomic_DNA"/>
</dbReference>
<keyword evidence="7" id="KW-0479">Metal-binding</keyword>
<dbReference type="InterPro" id="IPR002481">
    <property type="entry name" value="FUR"/>
</dbReference>
<feature type="binding site" evidence="7">
    <location>
        <position position="98"/>
    </location>
    <ligand>
        <name>Zn(2+)</name>
        <dbReference type="ChEBI" id="CHEBI:29105"/>
    </ligand>
</feature>
<evidence type="ECO:0000313" key="9">
    <source>
        <dbReference type="Proteomes" id="UP000035709"/>
    </source>
</evidence>
<name>A0A0D6A456_9LACO</name>
<keyword evidence="4" id="KW-0805">Transcription regulation</keyword>
<evidence type="ECO:0000256" key="2">
    <source>
        <dbReference type="ARBA" id="ARBA00022491"/>
    </source>
</evidence>
<dbReference type="KEGG" id="lae:LBAT_1142"/>
<dbReference type="Gene3D" id="3.30.1490.190">
    <property type="match status" value="1"/>
</dbReference>
<feature type="binding site" evidence="7">
    <location>
        <position position="95"/>
    </location>
    <ligand>
        <name>Zn(2+)</name>
        <dbReference type="ChEBI" id="CHEBI:29105"/>
    </ligand>
</feature>
<dbReference type="GO" id="GO:0000976">
    <property type="term" value="F:transcription cis-regulatory region binding"/>
    <property type="evidence" value="ECO:0007669"/>
    <property type="project" value="TreeGrafter"/>
</dbReference>
<sequence length="149" mass="17212">MSTKLEKQAEELLHEHHLKATMPRLRILLYLMTHHNHPTAETIYQDIASDKPTYRATIYNTLNTLVNVGVIIEIKNGDSSSHYDYFVKPHFHIICTNCGKIADVFYPNFNTIENKMCTEAEKQTGFITSKSHIEIYGLCPDCQKKLQKK</sequence>
<proteinExistence type="inferred from homology"/>
<dbReference type="STRING" id="1600.LBAT_1142"/>
<evidence type="ECO:0000256" key="6">
    <source>
        <dbReference type="ARBA" id="ARBA00023163"/>
    </source>
</evidence>
<reference evidence="8 9" key="1">
    <citation type="submission" date="2015-03" db="EMBL/GenBank/DDBJ databases">
        <title>Complete genome sequence of Lactobacillus acetotolerans NBRC 13120.</title>
        <authorList>
            <person name="Toh H."/>
            <person name="Morita H."/>
            <person name="Fujita N."/>
        </authorList>
    </citation>
    <scope>NUCLEOTIDE SEQUENCE [LARGE SCALE GENOMIC DNA]</scope>
    <source>
        <strain evidence="8 9">NBRC 13120</strain>
    </source>
</reference>
<dbReference type="PANTHER" id="PTHR33202">
    <property type="entry name" value="ZINC UPTAKE REGULATION PROTEIN"/>
    <property type="match status" value="1"/>
</dbReference>
<dbReference type="Pfam" id="PF01475">
    <property type="entry name" value="FUR"/>
    <property type="match status" value="1"/>
</dbReference>
<dbReference type="GO" id="GO:1900376">
    <property type="term" value="P:regulation of secondary metabolite biosynthetic process"/>
    <property type="evidence" value="ECO:0007669"/>
    <property type="project" value="TreeGrafter"/>
</dbReference>
<dbReference type="PATRIC" id="fig|1600.4.peg.1167"/>
<dbReference type="SUPFAM" id="SSF46785">
    <property type="entry name" value="Winged helix' DNA-binding domain"/>
    <property type="match status" value="1"/>
</dbReference>
<keyword evidence="9" id="KW-1185">Reference proteome</keyword>
<protein>
    <submittedName>
        <fullName evidence="8">Ferric uptake regulator</fullName>
    </submittedName>
</protein>
<dbReference type="Proteomes" id="UP000035709">
    <property type="component" value="Chromosome"/>
</dbReference>
<evidence type="ECO:0000256" key="1">
    <source>
        <dbReference type="ARBA" id="ARBA00007957"/>
    </source>
</evidence>
<evidence type="ECO:0000256" key="5">
    <source>
        <dbReference type="ARBA" id="ARBA00023125"/>
    </source>
</evidence>
<evidence type="ECO:0000256" key="4">
    <source>
        <dbReference type="ARBA" id="ARBA00023015"/>
    </source>
</evidence>
<gene>
    <name evidence="8" type="ORF">LBAT_1142</name>
</gene>
<keyword evidence="3 7" id="KW-0862">Zinc</keyword>
<comment type="similarity">
    <text evidence="1">Belongs to the Fur family.</text>
</comment>
<evidence type="ECO:0000256" key="7">
    <source>
        <dbReference type="PIRSR" id="PIRSR602481-1"/>
    </source>
</evidence>
<dbReference type="PANTHER" id="PTHR33202:SF8">
    <property type="entry name" value="PEROXIDE-RESPONSIVE REPRESSOR PERR"/>
    <property type="match status" value="1"/>
</dbReference>
<dbReference type="InterPro" id="IPR043135">
    <property type="entry name" value="Fur_C"/>
</dbReference>
<dbReference type="GO" id="GO:0003700">
    <property type="term" value="F:DNA-binding transcription factor activity"/>
    <property type="evidence" value="ECO:0007669"/>
    <property type="project" value="InterPro"/>
</dbReference>
<keyword evidence="2" id="KW-0678">Repressor</keyword>
<accession>A0A0D6A456</accession>
<dbReference type="AlphaFoldDB" id="A0A0D6A456"/>